<dbReference type="EC" id="2.7.7.65" evidence="1"/>
<dbReference type="InterPro" id="IPR000160">
    <property type="entry name" value="GGDEF_dom"/>
</dbReference>
<dbReference type="OrthoDB" id="9779586at2"/>
<feature type="transmembrane region" description="Helical" evidence="3">
    <location>
        <begin position="41"/>
        <end position="61"/>
    </location>
</feature>
<dbReference type="GO" id="GO:0052621">
    <property type="term" value="F:diguanylate cyclase activity"/>
    <property type="evidence" value="ECO:0007669"/>
    <property type="project" value="UniProtKB-EC"/>
</dbReference>
<dbReference type="NCBIfam" id="TIGR00254">
    <property type="entry name" value="GGDEF"/>
    <property type="match status" value="1"/>
</dbReference>
<dbReference type="GO" id="GO:1902201">
    <property type="term" value="P:negative regulation of bacterial-type flagellum-dependent cell motility"/>
    <property type="evidence" value="ECO:0007669"/>
    <property type="project" value="TreeGrafter"/>
</dbReference>
<dbReference type="GO" id="GO:0005886">
    <property type="term" value="C:plasma membrane"/>
    <property type="evidence" value="ECO:0007669"/>
    <property type="project" value="TreeGrafter"/>
</dbReference>
<evidence type="ECO:0000313" key="5">
    <source>
        <dbReference type="EMBL" id="QEN07047.1"/>
    </source>
</evidence>
<keyword evidence="3" id="KW-1133">Transmembrane helix</keyword>
<comment type="catalytic activity">
    <reaction evidence="2">
        <text>2 GTP = 3',3'-c-di-GMP + 2 diphosphate</text>
        <dbReference type="Rhea" id="RHEA:24898"/>
        <dbReference type="ChEBI" id="CHEBI:33019"/>
        <dbReference type="ChEBI" id="CHEBI:37565"/>
        <dbReference type="ChEBI" id="CHEBI:58805"/>
        <dbReference type="EC" id="2.7.7.65"/>
    </reaction>
</comment>
<gene>
    <name evidence="5" type="ORF">EXM22_03250</name>
</gene>
<dbReference type="InterPro" id="IPR029787">
    <property type="entry name" value="Nucleotide_cyclase"/>
</dbReference>
<dbReference type="RefSeq" id="WP_149485129.1">
    <property type="nucleotide sequence ID" value="NZ_CP036150.1"/>
</dbReference>
<dbReference type="Gene3D" id="3.30.70.270">
    <property type="match status" value="1"/>
</dbReference>
<dbReference type="FunFam" id="3.30.70.270:FF:000001">
    <property type="entry name" value="Diguanylate cyclase domain protein"/>
    <property type="match status" value="1"/>
</dbReference>
<evidence type="ECO:0000256" key="1">
    <source>
        <dbReference type="ARBA" id="ARBA00012528"/>
    </source>
</evidence>
<dbReference type="SUPFAM" id="SSF55073">
    <property type="entry name" value="Nucleotide cyclase"/>
    <property type="match status" value="1"/>
</dbReference>
<keyword evidence="3" id="KW-0812">Transmembrane</keyword>
<dbReference type="SMART" id="SM00267">
    <property type="entry name" value="GGDEF"/>
    <property type="match status" value="1"/>
</dbReference>
<dbReference type="AlphaFoldDB" id="A0A5C1QHQ6"/>
<evidence type="ECO:0000256" key="2">
    <source>
        <dbReference type="ARBA" id="ARBA00034247"/>
    </source>
</evidence>
<dbReference type="InterPro" id="IPR043128">
    <property type="entry name" value="Rev_trsase/Diguanyl_cyclase"/>
</dbReference>
<sequence length="354" mass="41014">MPDQSRFRRIVIFLISLASGSALYGDETQSVLRNKSLASDHLVAYLFILFITTTVLILWILSTKFESRKRFKRLLQNSNETILICNTKGAIKECITGVFWEDSLFDFFEKENHWELEQSLQTVTALNPEQNMKLDLTSLQLEQERYYQLVMQNLYPLRGIRGISVTITDTTESKQLEKRLIKSRETASHEARHDPLTAIPNRLYFNETLSRHFFSLARHRDKTICLLMLDLDFFKKVNDSKGHDVGDLVLIQLSRICTEMIRGADIFARYGGEEFICYLDDLCLKEAFIVAERMRNKIEEYEDWPGGLRLTVSISIAEYEGEKNPEELVKKADIALYNAKAEGRNRVCIYHGEG</sequence>
<keyword evidence="6" id="KW-1185">Reference proteome</keyword>
<dbReference type="CDD" id="cd01949">
    <property type="entry name" value="GGDEF"/>
    <property type="match status" value="1"/>
</dbReference>
<reference evidence="5 6" key="1">
    <citation type="submission" date="2019-02" db="EMBL/GenBank/DDBJ databases">
        <title>Complete Genome Sequence and Methylome Analysis of free living Spirochaetas.</title>
        <authorList>
            <person name="Fomenkov A."/>
            <person name="Dubinina G."/>
            <person name="Leshcheva N."/>
            <person name="Mikheeva N."/>
            <person name="Grabovich M."/>
            <person name="Vincze T."/>
            <person name="Roberts R.J."/>
        </authorList>
    </citation>
    <scope>NUCLEOTIDE SEQUENCE [LARGE SCALE GENOMIC DNA]</scope>
    <source>
        <strain evidence="5 6">K2</strain>
    </source>
</reference>
<dbReference type="InterPro" id="IPR050469">
    <property type="entry name" value="Diguanylate_Cyclase"/>
</dbReference>
<dbReference type="EMBL" id="CP036150">
    <property type="protein sequence ID" value="QEN07047.1"/>
    <property type="molecule type" value="Genomic_DNA"/>
</dbReference>
<evidence type="ECO:0000256" key="3">
    <source>
        <dbReference type="SAM" id="Phobius"/>
    </source>
</evidence>
<dbReference type="KEGG" id="ock:EXM22_03250"/>
<dbReference type="Proteomes" id="UP000324209">
    <property type="component" value="Chromosome"/>
</dbReference>
<dbReference type="Pfam" id="PF00990">
    <property type="entry name" value="GGDEF"/>
    <property type="match status" value="1"/>
</dbReference>
<proteinExistence type="predicted"/>
<dbReference type="PROSITE" id="PS50887">
    <property type="entry name" value="GGDEF"/>
    <property type="match status" value="1"/>
</dbReference>
<dbReference type="PANTHER" id="PTHR45138:SF9">
    <property type="entry name" value="DIGUANYLATE CYCLASE DGCM-RELATED"/>
    <property type="match status" value="1"/>
</dbReference>
<evidence type="ECO:0000259" key="4">
    <source>
        <dbReference type="PROSITE" id="PS50887"/>
    </source>
</evidence>
<accession>A0A5C1QHQ6</accession>
<feature type="domain" description="GGDEF" evidence="4">
    <location>
        <begin position="222"/>
        <end position="352"/>
    </location>
</feature>
<organism evidence="5 6">
    <name type="scientific">Oceanispirochaeta crateris</name>
    <dbReference type="NCBI Taxonomy" id="2518645"/>
    <lineage>
        <taxon>Bacteria</taxon>
        <taxon>Pseudomonadati</taxon>
        <taxon>Spirochaetota</taxon>
        <taxon>Spirochaetia</taxon>
        <taxon>Spirochaetales</taxon>
        <taxon>Spirochaetaceae</taxon>
        <taxon>Oceanispirochaeta</taxon>
    </lineage>
</organism>
<dbReference type="PANTHER" id="PTHR45138">
    <property type="entry name" value="REGULATORY COMPONENTS OF SENSORY TRANSDUCTION SYSTEM"/>
    <property type="match status" value="1"/>
</dbReference>
<keyword evidence="3" id="KW-0472">Membrane</keyword>
<dbReference type="GO" id="GO:0043709">
    <property type="term" value="P:cell adhesion involved in single-species biofilm formation"/>
    <property type="evidence" value="ECO:0007669"/>
    <property type="project" value="TreeGrafter"/>
</dbReference>
<protein>
    <recommendedName>
        <fullName evidence="1">diguanylate cyclase</fullName>
        <ecNumber evidence="1">2.7.7.65</ecNumber>
    </recommendedName>
</protein>
<name>A0A5C1QHQ6_9SPIO</name>
<evidence type="ECO:0000313" key="6">
    <source>
        <dbReference type="Proteomes" id="UP000324209"/>
    </source>
</evidence>